<feature type="domain" description="HU" evidence="2">
    <location>
        <begin position="1"/>
        <end position="124"/>
    </location>
</feature>
<accession>A0ABM8I8G7</accession>
<evidence type="ECO:0000313" key="3">
    <source>
        <dbReference type="EMBL" id="BEG98366.1"/>
    </source>
</evidence>
<dbReference type="SUPFAM" id="SSF47729">
    <property type="entry name" value="IHF-like DNA-binding proteins"/>
    <property type="match status" value="1"/>
</dbReference>
<proteinExistence type="predicted"/>
<dbReference type="GO" id="GO:0003677">
    <property type="term" value="F:DNA binding"/>
    <property type="evidence" value="ECO:0007669"/>
    <property type="project" value="UniProtKB-KW"/>
</dbReference>
<evidence type="ECO:0000259" key="2">
    <source>
        <dbReference type="Pfam" id="PF18291"/>
    </source>
</evidence>
<dbReference type="NCBIfam" id="TIGR01201">
    <property type="entry name" value="HU_rel"/>
    <property type="match status" value="1"/>
</dbReference>
<dbReference type="EMBL" id="AP028055">
    <property type="protein sequence ID" value="BEG98366.1"/>
    <property type="molecule type" value="Genomic_DNA"/>
</dbReference>
<name>A0ABM8I8G7_9BACE</name>
<sequence length="143" mass="15688">MSVGFSVVPRKNPSKIDDEPKFYAQAQARGDMDFDEICDDVDSRCTVTKADITASLNGVIKTMKMALGRGEIVRLGDFGSFQISVSSHGAETEKEFNSSMIRKARISFRPGKALSKMLKALDFHQVAKLPIAPQPIPIPEKGE</sequence>
<dbReference type="RefSeq" id="WP_353334404.1">
    <property type="nucleotide sequence ID" value="NZ_AP028055.1"/>
</dbReference>
<dbReference type="InterPro" id="IPR041607">
    <property type="entry name" value="HU-HIG"/>
</dbReference>
<keyword evidence="1 3" id="KW-0238">DNA-binding</keyword>
<dbReference type="InterPro" id="IPR010992">
    <property type="entry name" value="IHF-like_DNA-bd_dom_sf"/>
</dbReference>
<dbReference type="Proteomes" id="UP001496674">
    <property type="component" value="Chromosome"/>
</dbReference>
<organism evidence="3 4">
    <name type="scientific">Bacteroides sedimenti</name>
    <dbReference type="NCBI Taxonomy" id="2136147"/>
    <lineage>
        <taxon>Bacteria</taxon>
        <taxon>Pseudomonadati</taxon>
        <taxon>Bacteroidota</taxon>
        <taxon>Bacteroidia</taxon>
        <taxon>Bacteroidales</taxon>
        <taxon>Bacteroidaceae</taxon>
        <taxon>Bacteroides</taxon>
    </lineage>
</organism>
<dbReference type="InterPro" id="IPR005902">
    <property type="entry name" value="HU_DNA-bd_put"/>
</dbReference>
<dbReference type="Pfam" id="PF18291">
    <property type="entry name" value="HU-HIG"/>
    <property type="match status" value="1"/>
</dbReference>
<protein>
    <submittedName>
        <fullName evidence="3">DNA-binding protein</fullName>
    </submittedName>
</protein>
<gene>
    <name evidence="3" type="ORF">BSYN_06310</name>
</gene>
<keyword evidence="4" id="KW-1185">Reference proteome</keyword>
<evidence type="ECO:0000313" key="4">
    <source>
        <dbReference type="Proteomes" id="UP001496674"/>
    </source>
</evidence>
<reference evidence="3 4" key="1">
    <citation type="submission" date="2023-04" db="EMBL/GenBank/DDBJ databases">
        <title>Draft genome sequence of acteroides sedimenti strain YN3PY1.</title>
        <authorList>
            <person name="Yoshida N."/>
        </authorList>
    </citation>
    <scope>NUCLEOTIDE SEQUENCE [LARGE SCALE GENOMIC DNA]</scope>
    <source>
        <strain evidence="3 4">YN3PY1</strain>
    </source>
</reference>
<dbReference type="Gene3D" id="4.10.520.10">
    <property type="entry name" value="IHF-like DNA-binding proteins"/>
    <property type="match status" value="1"/>
</dbReference>
<evidence type="ECO:0000256" key="1">
    <source>
        <dbReference type="ARBA" id="ARBA00023125"/>
    </source>
</evidence>